<keyword evidence="3" id="KW-0328">Glycosyltransferase</keyword>
<organism evidence="10 11">
    <name type="scientific">Candidatus Woesebacteria bacterium RBG_19FT_COMBO_37_29</name>
    <dbReference type="NCBI Taxonomy" id="1802486"/>
    <lineage>
        <taxon>Bacteria</taxon>
        <taxon>Candidatus Woeseibacteriota</taxon>
    </lineage>
</organism>
<dbReference type="GO" id="GO:0005886">
    <property type="term" value="C:plasma membrane"/>
    <property type="evidence" value="ECO:0007669"/>
    <property type="project" value="UniProtKB-SubCell"/>
</dbReference>
<feature type="transmembrane region" description="Helical" evidence="8">
    <location>
        <begin position="196"/>
        <end position="215"/>
    </location>
</feature>
<gene>
    <name evidence="10" type="ORF">A2V55_02350</name>
</gene>
<evidence type="ECO:0000256" key="2">
    <source>
        <dbReference type="ARBA" id="ARBA00022475"/>
    </source>
</evidence>
<feature type="domain" description="Glycosyltransferase RgtA/B/C/D-like" evidence="9">
    <location>
        <begin position="15"/>
        <end position="178"/>
    </location>
</feature>
<keyword evidence="7 8" id="KW-0472">Membrane</keyword>
<feature type="transmembrane region" description="Helical" evidence="8">
    <location>
        <begin position="120"/>
        <end position="153"/>
    </location>
</feature>
<dbReference type="AlphaFoldDB" id="A0A1F7XM88"/>
<evidence type="ECO:0000313" key="10">
    <source>
        <dbReference type="EMBL" id="OGM16106.1"/>
    </source>
</evidence>
<protein>
    <recommendedName>
        <fullName evidence="9">Glycosyltransferase RgtA/B/C/D-like domain-containing protein</fullName>
    </recommendedName>
</protein>
<dbReference type="InterPro" id="IPR038731">
    <property type="entry name" value="RgtA/B/C-like"/>
</dbReference>
<evidence type="ECO:0000256" key="3">
    <source>
        <dbReference type="ARBA" id="ARBA00022676"/>
    </source>
</evidence>
<feature type="transmembrane region" description="Helical" evidence="8">
    <location>
        <begin position="64"/>
        <end position="84"/>
    </location>
</feature>
<feature type="transmembrane region" description="Helical" evidence="8">
    <location>
        <begin position="221"/>
        <end position="242"/>
    </location>
</feature>
<evidence type="ECO:0000256" key="4">
    <source>
        <dbReference type="ARBA" id="ARBA00022679"/>
    </source>
</evidence>
<comment type="subcellular location">
    <subcellularLocation>
        <location evidence="1">Cell membrane</location>
        <topology evidence="1">Multi-pass membrane protein</topology>
    </subcellularLocation>
</comment>
<feature type="transmembrane region" description="Helical" evidence="8">
    <location>
        <begin position="299"/>
        <end position="316"/>
    </location>
</feature>
<keyword evidence="4" id="KW-0808">Transferase</keyword>
<name>A0A1F7XM88_9BACT</name>
<dbReference type="GO" id="GO:0016763">
    <property type="term" value="F:pentosyltransferase activity"/>
    <property type="evidence" value="ECO:0007669"/>
    <property type="project" value="TreeGrafter"/>
</dbReference>
<dbReference type="PANTHER" id="PTHR33908">
    <property type="entry name" value="MANNOSYLTRANSFERASE YKCB-RELATED"/>
    <property type="match status" value="1"/>
</dbReference>
<feature type="transmembrane region" description="Helical" evidence="8">
    <location>
        <begin position="165"/>
        <end position="189"/>
    </location>
</feature>
<feature type="transmembrane region" description="Helical" evidence="8">
    <location>
        <begin position="271"/>
        <end position="287"/>
    </location>
</feature>
<feature type="transmembrane region" description="Helical" evidence="8">
    <location>
        <begin position="39"/>
        <end position="57"/>
    </location>
</feature>
<evidence type="ECO:0000256" key="1">
    <source>
        <dbReference type="ARBA" id="ARBA00004651"/>
    </source>
</evidence>
<feature type="transmembrane region" description="Helical" evidence="8">
    <location>
        <begin position="90"/>
        <end position="113"/>
    </location>
</feature>
<dbReference type="PANTHER" id="PTHR33908:SF11">
    <property type="entry name" value="MEMBRANE PROTEIN"/>
    <property type="match status" value="1"/>
</dbReference>
<dbReference type="Pfam" id="PF13231">
    <property type="entry name" value="PMT_2"/>
    <property type="match status" value="1"/>
</dbReference>
<dbReference type="EMBL" id="MGFY01000029">
    <property type="protein sequence ID" value="OGM16106.1"/>
    <property type="molecule type" value="Genomic_DNA"/>
</dbReference>
<dbReference type="InterPro" id="IPR050297">
    <property type="entry name" value="LipidA_mod_glycosyltrf_83"/>
</dbReference>
<feature type="transmembrane region" description="Helical" evidence="8">
    <location>
        <begin position="249"/>
        <end position="265"/>
    </location>
</feature>
<proteinExistence type="predicted"/>
<evidence type="ECO:0000256" key="8">
    <source>
        <dbReference type="SAM" id="Phobius"/>
    </source>
</evidence>
<keyword evidence="6 8" id="KW-1133">Transmembrane helix</keyword>
<reference evidence="10 11" key="1">
    <citation type="journal article" date="2016" name="Nat. Commun.">
        <title>Thousands of microbial genomes shed light on interconnected biogeochemical processes in an aquifer system.</title>
        <authorList>
            <person name="Anantharaman K."/>
            <person name="Brown C.T."/>
            <person name="Hug L.A."/>
            <person name="Sharon I."/>
            <person name="Castelle C.J."/>
            <person name="Probst A.J."/>
            <person name="Thomas B.C."/>
            <person name="Singh A."/>
            <person name="Wilkins M.J."/>
            <person name="Karaoz U."/>
            <person name="Brodie E.L."/>
            <person name="Williams K.H."/>
            <person name="Hubbard S.S."/>
            <person name="Banfield J.F."/>
        </authorList>
    </citation>
    <scope>NUCLEOTIDE SEQUENCE [LARGE SCALE GENOMIC DNA]</scope>
</reference>
<evidence type="ECO:0000259" key="9">
    <source>
        <dbReference type="Pfam" id="PF13231"/>
    </source>
</evidence>
<evidence type="ECO:0000256" key="6">
    <source>
        <dbReference type="ARBA" id="ARBA00022989"/>
    </source>
</evidence>
<dbReference type="GO" id="GO:0009103">
    <property type="term" value="P:lipopolysaccharide biosynthetic process"/>
    <property type="evidence" value="ECO:0007669"/>
    <property type="project" value="UniProtKB-ARBA"/>
</dbReference>
<comment type="caution">
    <text evidence="10">The sequence shown here is derived from an EMBL/GenBank/DDBJ whole genome shotgun (WGS) entry which is preliminary data.</text>
</comment>
<keyword evidence="5 8" id="KW-0812">Transmembrane</keyword>
<dbReference type="Proteomes" id="UP000178401">
    <property type="component" value="Unassembled WGS sequence"/>
</dbReference>
<evidence type="ECO:0000256" key="7">
    <source>
        <dbReference type="ARBA" id="ARBA00023136"/>
    </source>
</evidence>
<evidence type="ECO:0000313" key="11">
    <source>
        <dbReference type="Proteomes" id="UP000178401"/>
    </source>
</evidence>
<evidence type="ECO:0000256" key="5">
    <source>
        <dbReference type="ARBA" id="ARBA00022692"/>
    </source>
</evidence>
<accession>A0A1F7XM88</accession>
<sequence length="478" mass="54581">MRKGIMPYEFSFPYKPPMIIYTHLLSQVVFGDVIWGPRVLNALASIAVIVLVGLIAKKEFGKRAAWISVFLLSIMLILPVNFGGGLLADVYYAAVTEIFMLVPITLLLYLYVLKRGKANVFIWLISGILSAIAIGYKPICPFILGFIYLFWIIDSWKEKNSIKNILIRASAAFIGLAGTLLIMFIPFLLSDGGRAFWHQMFGFSTCFVGMSSNNFGLGQLVHRLFIMAKYYWVLYIVLGYFIVKRPKNWIFYSGLLAVSFLSVYYSLIGHYFLQIMPFFALVGAYGIDILLKEKIFTKINSYLVIVFILLTILLPIKDIFAKTPGELGLWVYGPYDPFYEAQIVGNKIKEITKPDDYIYLEGPDPEIVYFAQRKNAVRMEWPDFMASTCPALKSDQQRYLSDIENNSPEVIILCIYGSCGYLWDDKNAKYFTDYLINLVNKNYEVVGGWMPNGTKGYWLEPIGPDEIPHARLVVYKKK</sequence>
<keyword evidence="2" id="KW-1003">Cell membrane</keyword>